<feature type="region of interest" description="Disordered" evidence="1">
    <location>
        <begin position="209"/>
        <end position="229"/>
    </location>
</feature>
<protein>
    <submittedName>
        <fullName evidence="2">Uncharacterized protein</fullName>
    </submittedName>
</protein>
<evidence type="ECO:0000313" key="2">
    <source>
        <dbReference type="EMBL" id="OWQ97380.1"/>
    </source>
</evidence>
<proteinExistence type="predicted"/>
<dbReference type="OrthoDB" id="8653499at2"/>
<evidence type="ECO:0000313" key="3">
    <source>
        <dbReference type="Proteomes" id="UP000197361"/>
    </source>
</evidence>
<gene>
    <name evidence="2" type="ORF">CDQ92_10135</name>
</gene>
<organism evidence="2 3">
    <name type="scientific">Sphingopyxis bauzanensis</name>
    <dbReference type="NCBI Taxonomy" id="651663"/>
    <lineage>
        <taxon>Bacteria</taxon>
        <taxon>Pseudomonadati</taxon>
        <taxon>Pseudomonadota</taxon>
        <taxon>Alphaproteobacteria</taxon>
        <taxon>Sphingomonadales</taxon>
        <taxon>Sphingomonadaceae</taxon>
        <taxon>Sphingopyxis</taxon>
    </lineage>
</organism>
<feature type="compositionally biased region" description="Basic and acidic residues" evidence="1">
    <location>
        <begin position="213"/>
        <end position="229"/>
    </location>
</feature>
<dbReference type="EMBL" id="NISK01000002">
    <property type="protein sequence ID" value="OWQ97380.1"/>
    <property type="molecule type" value="Genomic_DNA"/>
</dbReference>
<dbReference type="AlphaFoldDB" id="A0A246JWE5"/>
<reference evidence="2 3" key="1">
    <citation type="journal article" date="2010" name="Int. J. Syst. Evol. Microbiol.">
        <title>Sphingopyxis bauzanensis sp. nov., a psychrophilic bacterium isolated from soil.</title>
        <authorList>
            <person name="Zhang D.C."/>
            <person name="Liu H.C."/>
            <person name="Xin Y.H."/>
            <person name="Zhou Y.G."/>
            <person name="Schinner F."/>
            <person name="Margesin R."/>
        </authorList>
    </citation>
    <scope>NUCLEOTIDE SEQUENCE [LARGE SCALE GENOMIC DNA]</scope>
    <source>
        <strain evidence="2 3">DSM 22271</strain>
    </source>
</reference>
<evidence type="ECO:0000256" key="1">
    <source>
        <dbReference type="SAM" id="MobiDB-lite"/>
    </source>
</evidence>
<accession>A0A246JWE5</accession>
<comment type="caution">
    <text evidence="2">The sequence shown here is derived from an EMBL/GenBank/DDBJ whole genome shotgun (WGS) entry which is preliminary data.</text>
</comment>
<name>A0A246JWE5_9SPHN</name>
<dbReference type="Proteomes" id="UP000197361">
    <property type="component" value="Unassembled WGS sequence"/>
</dbReference>
<keyword evidence="3" id="KW-1185">Reference proteome</keyword>
<sequence>MLLTMLLAAAQPAAETAPAGQSRMVELIGREGGQQCLPDGQICFELSDSADAGEGPAHLILTFPGSGDTEKTSLPLPAFADEPQGLRLWPHFVSVRSGDEADGQQGLEMLVGVIGEQRATYSGGGGTGSRLHLLRFGMAPHAIGLGGEVLDVEWDSALMIRACFSEQDAKDRLDACHDEYEFKAVLKPGPDDGGGLPALTYRSFATAYPQTSRRGEDNSGQKLKPSDLADWKDPECSYERVLRYNGATGRYEMDRPAPDCSGYTVP</sequence>
<dbReference type="RefSeq" id="WP_088441231.1">
    <property type="nucleotide sequence ID" value="NZ_BMMC01000001.1"/>
</dbReference>